<evidence type="ECO:0000256" key="7">
    <source>
        <dbReference type="PIRSR" id="PIRSR000027-2"/>
    </source>
</evidence>
<dbReference type="GO" id="GO:0009055">
    <property type="term" value="F:electron transfer activity"/>
    <property type="evidence" value="ECO:0007669"/>
    <property type="project" value="InterPro"/>
</dbReference>
<dbReference type="SUPFAM" id="SSF47175">
    <property type="entry name" value="Cytochromes"/>
    <property type="match status" value="1"/>
</dbReference>
<evidence type="ECO:0000256" key="1">
    <source>
        <dbReference type="ARBA" id="ARBA00022448"/>
    </source>
</evidence>
<evidence type="ECO:0000256" key="6">
    <source>
        <dbReference type="PIRSR" id="PIRSR000027-1"/>
    </source>
</evidence>
<feature type="binding site" description="axial binding residue" evidence="6">
    <location>
        <position position="151"/>
    </location>
    <ligand>
        <name>heme c</name>
        <dbReference type="ChEBI" id="CHEBI:61717"/>
    </ligand>
    <ligandPart>
        <name>Fe</name>
        <dbReference type="ChEBI" id="CHEBI:18248"/>
    </ligandPart>
</feature>
<dbReference type="GO" id="GO:0005506">
    <property type="term" value="F:iron ion binding"/>
    <property type="evidence" value="ECO:0007669"/>
    <property type="project" value="InterPro"/>
</dbReference>
<comment type="PTM">
    <text evidence="7">Binds 1 heme group per subunit.</text>
</comment>
<dbReference type="RefSeq" id="WP_126798830.1">
    <property type="nucleotide sequence ID" value="NZ_PIPO01000003.1"/>
</dbReference>
<protein>
    <submittedName>
        <fullName evidence="9">Cytochrome C556</fullName>
    </submittedName>
</protein>
<evidence type="ECO:0000256" key="4">
    <source>
        <dbReference type="ARBA" id="ARBA00022982"/>
    </source>
</evidence>
<dbReference type="GO" id="GO:0020037">
    <property type="term" value="F:heme binding"/>
    <property type="evidence" value="ECO:0007669"/>
    <property type="project" value="InterPro"/>
</dbReference>
<sequence>MHTTMLRSLSLLTLLGISSLSFSAHSSAFTEAEEAVEYRQSALQLMRENFSVMADMVRGDIDYDAATFETRAEAFYHASHLPWDGFRDAGENFRGDGDALPAVWENWDDFSQRIEQLKSDAKALSEASASQDMSTIRSAFMSTARNCQQCHDRYRE</sequence>
<feature type="binding site" description="covalent" evidence="7">
    <location>
        <position position="150"/>
    </location>
    <ligand>
        <name>heme c</name>
        <dbReference type="ChEBI" id="CHEBI:61717"/>
    </ligand>
</feature>
<feature type="chain" id="PRO_5018976475" evidence="8">
    <location>
        <begin position="24"/>
        <end position="156"/>
    </location>
</feature>
<dbReference type="InterPro" id="IPR012127">
    <property type="entry name" value="Cyt_c_prime"/>
</dbReference>
<keyword evidence="3 6" id="KW-0479">Metal-binding</keyword>
<reference evidence="9 10" key="1">
    <citation type="journal article" date="2011" name="Front. Microbiol.">
        <title>Genomic signatures of strain selection and enhancement in Bacillus atrophaeus var. globigii, a historical biowarfare simulant.</title>
        <authorList>
            <person name="Gibbons H.S."/>
            <person name="Broomall S.M."/>
            <person name="McNew L.A."/>
            <person name="Daligault H."/>
            <person name="Chapman C."/>
            <person name="Bruce D."/>
            <person name="Karavis M."/>
            <person name="Krepps M."/>
            <person name="McGregor P.A."/>
            <person name="Hong C."/>
            <person name="Park K.H."/>
            <person name="Akmal A."/>
            <person name="Feldman A."/>
            <person name="Lin J.S."/>
            <person name="Chang W.E."/>
            <person name="Higgs B.W."/>
            <person name="Demirev P."/>
            <person name="Lindquist J."/>
            <person name="Liem A."/>
            <person name="Fochler E."/>
            <person name="Read T.D."/>
            <person name="Tapia R."/>
            <person name="Johnson S."/>
            <person name="Bishop-Lilly K.A."/>
            <person name="Detter C."/>
            <person name="Han C."/>
            <person name="Sozhamannan S."/>
            <person name="Rosenzweig C.N."/>
            <person name="Skowronski E.W."/>
        </authorList>
    </citation>
    <scope>NUCLEOTIDE SEQUENCE [LARGE SCALE GENOMIC DNA]</scope>
    <source>
        <strain evidence="9 10">Y4G10-17</strain>
    </source>
</reference>
<dbReference type="GO" id="GO:0022900">
    <property type="term" value="P:electron transport chain"/>
    <property type="evidence" value="ECO:0007669"/>
    <property type="project" value="InterPro"/>
</dbReference>
<dbReference type="GO" id="GO:0042597">
    <property type="term" value="C:periplasmic space"/>
    <property type="evidence" value="ECO:0007669"/>
    <property type="project" value="InterPro"/>
</dbReference>
<accession>A0A432WH62</accession>
<comment type="caution">
    <text evidence="9">The sequence shown here is derived from an EMBL/GenBank/DDBJ whole genome shotgun (WGS) entry which is preliminary data.</text>
</comment>
<evidence type="ECO:0000256" key="5">
    <source>
        <dbReference type="ARBA" id="ARBA00023004"/>
    </source>
</evidence>
<name>A0A432WH62_9GAMM</name>
<dbReference type="PIRSF" id="PIRSF000027">
    <property type="entry name" value="Cytc_c_prime"/>
    <property type="match status" value="1"/>
</dbReference>
<keyword evidence="2 7" id="KW-0349">Heme</keyword>
<feature type="binding site" description="covalent" evidence="7">
    <location>
        <position position="147"/>
    </location>
    <ligand>
        <name>heme c</name>
        <dbReference type="ChEBI" id="CHEBI:61717"/>
    </ligand>
</feature>
<dbReference type="Pfam" id="PF01322">
    <property type="entry name" value="Cytochrom_C_2"/>
    <property type="match status" value="1"/>
</dbReference>
<keyword evidence="10" id="KW-1185">Reference proteome</keyword>
<evidence type="ECO:0000256" key="3">
    <source>
        <dbReference type="ARBA" id="ARBA00022723"/>
    </source>
</evidence>
<keyword evidence="8" id="KW-0732">Signal</keyword>
<evidence type="ECO:0000256" key="8">
    <source>
        <dbReference type="SAM" id="SignalP"/>
    </source>
</evidence>
<dbReference type="Gene3D" id="1.20.120.10">
    <property type="entry name" value="Cytochrome c/b562"/>
    <property type="match status" value="1"/>
</dbReference>
<keyword evidence="4" id="KW-0249">Electron transport</keyword>
<feature type="signal peptide" evidence="8">
    <location>
        <begin position="1"/>
        <end position="23"/>
    </location>
</feature>
<dbReference type="EMBL" id="PIPO01000003">
    <property type="protein sequence ID" value="RUO33103.1"/>
    <property type="molecule type" value="Genomic_DNA"/>
</dbReference>
<gene>
    <name evidence="9" type="ORF">CWE14_07690</name>
</gene>
<organism evidence="9 10">
    <name type="scientific">Aliidiomarina soli</name>
    <dbReference type="NCBI Taxonomy" id="1928574"/>
    <lineage>
        <taxon>Bacteria</taxon>
        <taxon>Pseudomonadati</taxon>
        <taxon>Pseudomonadota</taxon>
        <taxon>Gammaproteobacteria</taxon>
        <taxon>Alteromonadales</taxon>
        <taxon>Idiomarinaceae</taxon>
        <taxon>Aliidiomarina</taxon>
    </lineage>
</organism>
<dbReference type="PROSITE" id="PS51009">
    <property type="entry name" value="CYTCII"/>
    <property type="match status" value="1"/>
</dbReference>
<dbReference type="Proteomes" id="UP000287823">
    <property type="component" value="Unassembled WGS sequence"/>
</dbReference>
<evidence type="ECO:0000313" key="9">
    <source>
        <dbReference type="EMBL" id="RUO33103.1"/>
    </source>
</evidence>
<proteinExistence type="predicted"/>
<evidence type="ECO:0000313" key="10">
    <source>
        <dbReference type="Proteomes" id="UP000287823"/>
    </source>
</evidence>
<dbReference type="AlphaFoldDB" id="A0A432WH62"/>
<dbReference type="InterPro" id="IPR010980">
    <property type="entry name" value="Cyt_c/b562"/>
</dbReference>
<keyword evidence="5 6" id="KW-0408">Iron</keyword>
<evidence type="ECO:0000256" key="2">
    <source>
        <dbReference type="ARBA" id="ARBA00022617"/>
    </source>
</evidence>
<dbReference type="InterPro" id="IPR002321">
    <property type="entry name" value="Cyt_c_II"/>
</dbReference>
<keyword evidence="1" id="KW-0813">Transport</keyword>